<organism evidence="3 4">
    <name type="scientific">Serratia aquatilis</name>
    <dbReference type="NCBI Taxonomy" id="1737515"/>
    <lineage>
        <taxon>Bacteria</taxon>
        <taxon>Pseudomonadati</taxon>
        <taxon>Pseudomonadota</taxon>
        <taxon>Gammaproteobacteria</taxon>
        <taxon>Enterobacterales</taxon>
        <taxon>Yersiniaceae</taxon>
        <taxon>Serratia</taxon>
    </lineage>
</organism>
<dbReference type="EMBL" id="JBHLXG010000018">
    <property type="protein sequence ID" value="MFC0228374.1"/>
    <property type="molecule type" value="Genomic_DNA"/>
</dbReference>
<keyword evidence="1" id="KW-0732">Signal</keyword>
<dbReference type="RefSeq" id="WP_380678250.1">
    <property type="nucleotide sequence ID" value="NZ_CP173186.1"/>
</dbReference>
<dbReference type="SUPFAM" id="SSF49401">
    <property type="entry name" value="Bacterial adhesins"/>
    <property type="match status" value="1"/>
</dbReference>
<evidence type="ECO:0000256" key="1">
    <source>
        <dbReference type="SAM" id="SignalP"/>
    </source>
</evidence>
<gene>
    <name evidence="3" type="primary">sfmF</name>
    <name evidence="3" type="ORF">ACFFJ3_18040</name>
</gene>
<keyword evidence="4" id="KW-1185">Reference proteome</keyword>
<dbReference type="Gene3D" id="2.60.40.1090">
    <property type="entry name" value="Fimbrial-type adhesion domain"/>
    <property type="match status" value="1"/>
</dbReference>
<evidence type="ECO:0000313" key="4">
    <source>
        <dbReference type="Proteomes" id="UP001589792"/>
    </source>
</evidence>
<dbReference type="PANTHER" id="PTHR33420">
    <property type="entry name" value="FIMBRIAL SUBUNIT ELFA-RELATED"/>
    <property type="match status" value="1"/>
</dbReference>
<accession>A0ABV6EI24</accession>
<dbReference type="Proteomes" id="UP001589792">
    <property type="component" value="Unassembled WGS sequence"/>
</dbReference>
<feature type="chain" id="PRO_5047302388" evidence="1">
    <location>
        <begin position="21"/>
        <end position="173"/>
    </location>
</feature>
<sequence length="173" mass="18313">MQKLVLLTLIAYLLVGGARADTPLGEINIELRGNIVDRTCIAAPGDLDKTVNMGTWATKQIRNTGDTSWQIPFTLSLTGCPESGKASITFSGTASASNSELLALNGSSSATNIALELRNSDRTRLPLTQASKEITTDANGDATMVFYANYIAIANNPQPGVANADATFVINYE</sequence>
<dbReference type="InterPro" id="IPR008966">
    <property type="entry name" value="Adhesion_dom_sf"/>
</dbReference>
<comment type="caution">
    <text evidence="3">The sequence shown here is derived from an EMBL/GenBank/DDBJ whole genome shotgun (WGS) entry which is preliminary data.</text>
</comment>
<evidence type="ECO:0000259" key="2">
    <source>
        <dbReference type="Pfam" id="PF00419"/>
    </source>
</evidence>
<name>A0ABV6EI24_9GAMM</name>
<dbReference type="NCBIfam" id="NF007402">
    <property type="entry name" value="PRK09934.1"/>
    <property type="match status" value="1"/>
</dbReference>
<protein>
    <submittedName>
        <fullName evidence="3">Fimbria assembly protein</fullName>
    </submittedName>
</protein>
<feature type="signal peptide" evidence="1">
    <location>
        <begin position="1"/>
        <end position="20"/>
    </location>
</feature>
<proteinExistence type="predicted"/>
<dbReference type="InterPro" id="IPR000259">
    <property type="entry name" value="Adhesion_dom_fimbrial"/>
</dbReference>
<evidence type="ECO:0000313" key="3">
    <source>
        <dbReference type="EMBL" id="MFC0228374.1"/>
    </source>
</evidence>
<dbReference type="InterPro" id="IPR050263">
    <property type="entry name" value="Bact_Fimbrial_Adh_Pro"/>
</dbReference>
<dbReference type="InterPro" id="IPR036937">
    <property type="entry name" value="Adhesion_dom_fimbrial_sf"/>
</dbReference>
<dbReference type="PANTHER" id="PTHR33420:SF4">
    <property type="entry name" value="FIMBRIAL-LIKE PROTEIN FIMF"/>
    <property type="match status" value="1"/>
</dbReference>
<reference evidence="3 4" key="1">
    <citation type="submission" date="2024-09" db="EMBL/GenBank/DDBJ databases">
        <authorList>
            <person name="Sun Q."/>
            <person name="Mori K."/>
        </authorList>
    </citation>
    <scope>NUCLEOTIDE SEQUENCE [LARGE SCALE GENOMIC DNA]</scope>
    <source>
        <strain evidence="3 4">CCM 8626</strain>
    </source>
</reference>
<dbReference type="Pfam" id="PF00419">
    <property type="entry name" value="Fimbrial"/>
    <property type="match status" value="1"/>
</dbReference>
<feature type="domain" description="Fimbrial-type adhesion" evidence="2">
    <location>
        <begin position="29"/>
        <end position="173"/>
    </location>
</feature>